<organism evidence="1 2">
    <name type="scientific">Persea americana</name>
    <name type="common">Avocado</name>
    <dbReference type="NCBI Taxonomy" id="3435"/>
    <lineage>
        <taxon>Eukaryota</taxon>
        <taxon>Viridiplantae</taxon>
        <taxon>Streptophyta</taxon>
        <taxon>Embryophyta</taxon>
        <taxon>Tracheophyta</taxon>
        <taxon>Spermatophyta</taxon>
        <taxon>Magnoliopsida</taxon>
        <taxon>Magnoliidae</taxon>
        <taxon>Laurales</taxon>
        <taxon>Lauraceae</taxon>
        <taxon>Persea</taxon>
    </lineage>
</organism>
<dbReference type="Proteomes" id="UP001234297">
    <property type="component" value="Chromosome 2"/>
</dbReference>
<gene>
    <name evidence="1" type="ORF">MRB53_006631</name>
</gene>
<accession>A0ACC2MH76</accession>
<comment type="caution">
    <text evidence="1">The sequence shown here is derived from an EMBL/GenBank/DDBJ whole genome shotgun (WGS) entry which is preliminary data.</text>
</comment>
<evidence type="ECO:0000313" key="2">
    <source>
        <dbReference type="Proteomes" id="UP001234297"/>
    </source>
</evidence>
<protein>
    <submittedName>
        <fullName evidence="1">Uncharacterized protein</fullName>
    </submittedName>
</protein>
<evidence type="ECO:0000313" key="1">
    <source>
        <dbReference type="EMBL" id="KAJ8644883.1"/>
    </source>
</evidence>
<sequence>MQKSVKAKSARKPLMDISNSWKNTTKDPSAKKLAEKQHQQDQEEEIPNKYPNIISDEIKKALSIDDSSLILTSPISSARFRS</sequence>
<reference evidence="1 2" key="1">
    <citation type="journal article" date="2022" name="Hortic Res">
        <title>A haplotype resolved chromosomal level avocado genome allows analysis of novel avocado genes.</title>
        <authorList>
            <person name="Nath O."/>
            <person name="Fletcher S.J."/>
            <person name="Hayward A."/>
            <person name="Shaw L.M."/>
            <person name="Masouleh A.K."/>
            <person name="Furtado A."/>
            <person name="Henry R.J."/>
            <person name="Mitter N."/>
        </authorList>
    </citation>
    <scope>NUCLEOTIDE SEQUENCE [LARGE SCALE GENOMIC DNA]</scope>
    <source>
        <strain evidence="2">cv. Hass</strain>
    </source>
</reference>
<name>A0ACC2MH76_PERAE</name>
<proteinExistence type="predicted"/>
<dbReference type="EMBL" id="CM056810">
    <property type="protein sequence ID" value="KAJ8644883.1"/>
    <property type="molecule type" value="Genomic_DNA"/>
</dbReference>
<keyword evidence="2" id="KW-1185">Reference proteome</keyword>